<evidence type="ECO:0000313" key="2">
    <source>
        <dbReference type="Proteomes" id="UP000186308"/>
    </source>
</evidence>
<dbReference type="AlphaFoldDB" id="A0A8G2FFQ9"/>
<gene>
    <name evidence="1" type="ORF">SAMN05421828_1476</name>
</gene>
<protein>
    <submittedName>
        <fullName evidence="1">Uncharacterized protein</fullName>
    </submittedName>
</protein>
<reference evidence="1 2" key="1">
    <citation type="submission" date="2017-01" db="EMBL/GenBank/DDBJ databases">
        <authorList>
            <person name="Varghese N."/>
            <person name="Submissions S."/>
        </authorList>
    </citation>
    <scope>NUCLEOTIDE SEQUENCE [LARGE SCALE GENOMIC DNA]</scope>
    <source>
        <strain evidence="1 2">ATCC 35905</strain>
    </source>
</reference>
<accession>A0A8G2FFQ9</accession>
<comment type="caution">
    <text evidence="1">The sequence shown here is derived from an EMBL/GenBank/DDBJ whole genome shotgun (WGS) entry which is preliminary data.</text>
</comment>
<dbReference type="RefSeq" id="WP_156038190.1">
    <property type="nucleotide sequence ID" value="NZ_FTNE01000047.1"/>
</dbReference>
<keyword evidence="2" id="KW-1185">Reference proteome</keyword>
<organism evidence="1 2">
    <name type="scientific">Acidiphilium rubrum</name>
    <dbReference type="NCBI Taxonomy" id="526"/>
    <lineage>
        <taxon>Bacteria</taxon>
        <taxon>Pseudomonadati</taxon>
        <taxon>Pseudomonadota</taxon>
        <taxon>Alphaproteobacteria</taxon>
        <taxon>Acetobacterales</taxon>
        <taxon>Acidocellaceae</taxon>
        <taxon>Acidiphilium</taxon>
    </lineage>
</organism>
<evidence type="ECO:0000313" key="1">
    <source>
        <dbReference type="EMBL" id="SIR52940.1"/>
    </source>
</evidence>
<name>A0A8G2FFQ9_ACIRU</name>
<dbReference type="EMBL" id="FTNE01000047">
    <property type="protein sequence ID" value="SIR52940.1"/>
    <property type="molecule type" value="Genomic_DNA"/>
</dbReference>
<proteinExistence type="predicted"/>
<sequence>MIYDREAMAAAPDAQIMPDLERVPFWQAVLETSLNRITVAKPQNQIEED</sequence>
<dbReference type="Proteomes" id="UP000186308">
    <property type="component" value="Unassembled WGS sequence"/>
</dbReference>